<evidence type="ECO:0000259" key="9">
    <source>
        <dbReference type="PROSITE" id="PS50837"/>
    </source>
</evidence>
<dbReference type="SUPFAM" id="SSF49899">
    <property type="entry name" value="Concanavalin A-like lectins/glucanases"/>
    <property type="match status" value="1"/>
</dbReference>
<dbReference type="InterPro" id="IPR032675">
    <property type="entry name" value="LRR_dom_sf"/>
</dbReference>
<dbReference type="InterPro" id="IPR001611">
    <property type="entry name" value="Leu-rich_rpt"/>
</dbReference>
<reference evidence="10 11" key="1">
    <citation type="submission" date="2019-04" db="EMBL/GenBank/DDBJ databases">
        <authorList>
            <consortium name="Wellcome Sanger Institute Data Sharing"/>
        </authorList>
    </citation>
    <scope>NUCLEOTIDE SEQUENCE [LARGE SCALE GENOMIC DNA]</scope>
</reference>
<evidence type="ECO:0000256" key="5">
    <source>
        <dbReference type="ARBA" id="ARBA00022741"/>
    </source>
</evidence>
<dbReference type="InterPro" id="IPR043136">
    <property type="entry name" value="B30.2/SPRY_sf"/>
</dbReference>
<keyword evidence="4" id="KW-0677">Repeat</keyword>
<dbReference type="Gene3D" id="3.40.50.300">
    <property type="entry name" value="P-loop containing nucleotide triphosphate hydrolases"/>
    <property type="match status" value="1"/>
</dbReference>
<reference evidence="10" key="3">
    <citation type="submission" date="2025-09" db="UniProtKB">
        <authorList>
            <consortium name="Ensembl"/>
        </authorList>
    </citation>
    <scope>IDENTIFICATION</scope>
</reference>
<evidence type="ECO:0000256" key="7">
    <source>
        <dbReference type="SAM" id="MobiDB-lite"/>
    </source>
</evidence>
<dbReference type="Pfam" id="PF14484">
    <property type="entry name" value="FISNA"/>
    <property type="match status" value="1"/>
</dbReference>
<dbReference type="SUPFAM" id="SSF52540">
    <property type="entry name" value="P-loop containing nucleoside triphosphate hydrolases"/>
    <property type="match status" value="1"/>
</dbReference>
<feature type="compositionally biased region" description="Polar residues" evidence="7">
    <location>
        <begin position="59"/>
        <end position="69"/>
    </location>
</feature>
<dbReference type="Ensembl" id="ENSSFOT00015069687.1">
    <property type="protein sequence ID" value="ENSSFOP00015068103.1"/>
    <property type="gene ID" value="ENSSFOG00015032560.1"/>
</dbReference>
<dbReference type="FunFam" id="3.40.50.300:FF:000210">
    <property type="entry name" value="Si:dkey-16p6.1"/>
    <property type="match status" value="1"/>
</dbReference>
<dbReference type="SMART" id="SM00368">
    <property type="entry name" value="LRR_RI"/>
    <property type="match status" value="4"/>
</dbReference>
<dbReference type="InterPro" id="IPR051261">
    <property type="entry name" value="NLR"/>
</dbReference>
<dbReference type="PROSITE" id="PS50837">
    <property type="entry name" value="NACHT"/>
    <property type="match status" value="1"/>
</dbReference>
<feature type="domain" description="NACHT" evidence="9">
    <location>
        <begin position="220"/>
        <end position="354"/>
    </location>
</feature>
<gene>
    <name evidence="10" type="primary">LOC108923284</name>
</gene>
<dbReference type="InterPro" id="IPR041075">
    <property type="entry name" value="NOD1/2_WH"/>
</dbReference>
<keyword evidence="3" id="KW-0433">Leucine-rich repeat</keyword>
<dbReference type="InterPro" id="IPR003877">
    <property type="entry name" value="SPRY_dom"/>
</dbReference>
<feature type="compositionally biased region" description="Polar residues" evidence="7">
    <location>
        <begin position="22"/>
        <end position="31"/>
    </location>
</feature>
<comment type="subcellular location">
    <subcellularLocation>
        <location evidence="1">Cytoplasm</location>
    </subcellularLocation>
</comment>
<dbReference type="SMART" id="SM00449">
    <property type="entry name" value="SPRY"/>
    <property type="match status" value="1"/>
</dbReference>
<dbReference type="Proteomes" id="UP000694397">
    <property type="component" value="Chromosome 2"/>
</dbReference>
<dbReference type="InterPro" id="IPR029495">
    <property type="entry name" value="NACHT-assoc"/>
</dbReference>
<dbReference type="GO" id="GO:0005524">
    <property type="term" value="F:ATP binding"/>
    <property type="evidence" value="ECO:0007669"/>
    <property type="project" value="UniProtKB-KW"/>
</dbReference>
<evidence type="ECO:0000256" key="4">
    <source>
        <dbReference type="ARBA" id="ARBA00022737"/>
    </source>
</evidence>
<dbReference type="InterPro" id="IPR006574">
    <property type="entry name" value="PRY"/>
</dbReference>
<dbReference type="SMART" id="SM01288">
    <property type="entry name" value="FISNA"/>
    <property type="match status" value="1"/>
</dbReference>
<name>A0A8C9W2W0_SCLFO</name>
<keyword evidence="6" id="KW-0067">ATP-binding</keyword>
<dbReference type="PRINTS" id="PR01407">
    <property type="entry name" value="BUTYPHLNCDUF"/>
</dbReference>
<dbReference type="Pfam" id="PF13516">
    <property type="entry name" value="LRR_6"/>
    <property type="match status" value="2"/>
</dbReference>
<dbReference type="InterPro" id="IPR041267">
    <property type="entry name" value="NLRP_HD2"/>
</dbReference>
<dbReference type="AlphaFoldDB" id="A0A8C9W2W0"/>
<dbReference type="InterPro" id="IPR013320">
    <property type="entry name" value="ConA-like_dom_sf"/>
</dbReference>
<dbReference type="Pfam" id="PF13765">
    <property type="entry name" value="PRY"/>
    <property type="match status" value="1"/>
</dbReference>
<keyword evidence="11" id="KW-1185">Reference proteome</keyword>
<accession>A0A8C9W2W0</accession>
<feature type="compositionally biased region" description="Basic and acidic residues" evidence="7">
    <location>
        <begin position="1"/>
        <end position="10"/>
    </location>
</feature>
<dbReference type="Gene3D" id="3.80.10.10">
    <property type="entry name" value="Ribonuclease Inhibitor"/>
    <property type="match status" value="1"/>
</dbReference>
<dbReference type="Pfam" id="PF05729">
    <property type="entry name" value="NACHT"/>
    <property type="match status" value="1"/>
</dbReference>
<evidence type="ECO:0000256" key="1">
    <source>
        <dbReference type="ARBA" id="ARBA00004496"/>
    </source>
</evidence>
<organism evidence="10 11">
    <name type="scientific">Scleropages formosus</name>
    <name type="common">Asian bonytongue</name>
    <name type="synonym">Osteoglossum formosum</name>
    <dbReference type="NCBI Taxonomy" id="113540"/>
    <lineage>
        <taxon>Eukaryota</taxon>
        <taxon>Metazoa</taxon>
        <taxon>Chordata</taxon>
        <taxon>Craniata</taxon>
        <taxon>Vertebrata</taxon>
        <taxon>Euteleostomi</taxon>
        <taxon>Actinopterygii</taxon>
        <taxon>Neopterygii</taxon>
        <taxon>Teleostei</taxon>
        <taxon>Osteoglossocephala</taxon>
        <taxon>Osteoglossomorpha</taxon>
        <taxon>Osteoglossiformes</taxon>
        <taxon>Osteoglossidae</taxon>
        <taxon>Scleropages</taxon>
    </lineage>
</organism>
<dbReference type="SMART" id="SM00589">
    <property type="entry name" value="PRY"/>
    <property type="match status" value="1"/>
</dbReference>
<evidence type="ECO:0000256" key="6">
    <source>
        <dbReference type="ARBA" id="ARBA00022840"/>
    </source>
</evidence>
<dbReference type="PANTHER" id="PTHR24106">
    <property type="entry name" value="NACHT, LRR AND CARD DOMAINS-CONTAINING"/>
    <property type="match status" value="1"/>
</dbReference>
<dbReference type="CDD" id="cd16040">
    <property type="entry name" value="SPRY_PRY_SNTX"/>
    <property type="match status" value="1"/>
</dbReference>
<evidence type="ECO:0000259" key="8">
    <source>
        <dbReference type="PROSITE" id="PS50188"/>
    </source>
</evidence>
<dbReference type="InterPro" id="IPR001870">
    <property type="entry name" value="B30.2/SPRY"/>
</dbReference>
<dbReference type="InterPro" id="IPR003879">
    <property type="entry name" value="Butyrophylin_SPRY"/>
</dbReference>
<evidence type="ECO:0000256" key="3">
    <source>
        <dbReference type="ARBA" id="ARBA00022614"/>
    </source>
</evidence>
<dbReference type="PROSITE" id="PS50188">
    <property type="entry name" value="B302_SPRY"/>
    <property type="match status" value="1"/>
</dbReference>
<feature type="domain" description="B30.2/SPRY" evidence="8">
    <location>
        <begin position="822"/>
        <end position="1015"/>
    </location>
</feature>
<evidence type="ECO:0000313" key="11">
    <source>
        <dbReference type="Proteomes" id="UP000694397"/>
    </source>
</evidence>
<dbReference type="Gene3D" id="2.60.120.920">
    <property type="match status" value="1"/>
</dbReference>
<proteinExistence type="predicted"/>
<dbReference type="Pfam" id="PF17779">
    <property type="entry name" value="WHD_NOD2"/>
    <property type="match status" value="1"/>
</dbReference>
<keyword evidence="5" id="KW-0547">Nucleotide-binding</keyword>
<dbReference type="InterPro" id="IPR027417">
    <property type="entry name" value="P-loop_NTPase"/>
</dbReference>
<evidence type="ECO:0000313" key="10">
    <source>
        <dbReference type="Ensembl" id="ENSSFOP00015068103.1"/>
    </source>
</evidence>
<dbReference type="GeneTree" id="ENSGT01150000286927"/>
<dbReference type="SUPFAM" id="SSF52047">
    <property type="entry name" value="RNI-like"/>
    <property type="match status" value="1"/>
</dbReference>
<sequence length="1015" mass="114269">MKRAETSSSRDDEEEVLVPKQTPESVQQDRSVSPVPSCVSMKSDRSMGIPVNLSAGEMSTDQNLQQDRSVSPVPSCVSMKSDRSMGIPVNLSEGEMSTDQSVQQYKLPALPVSSGVCMKSGGSVPCLQDELLMTCQQKLKSHLKKKFECLFEGLAKQGNPTLLNDIYTELYMTEDGTGGIRDEHEVRHIERALKKPAVQETTIKCSDIFTPLPGKATHIRTVLTKGIAGIGKTVSVQKFILDWTEGKANQDICFIFPLRFRDLNLINNKEFSLIQLFHYFLPELKGFGPTQLSNSNLLFIFDGLDECRLPLDFKNNEICFDETKTTSLDVLLTNLIKGNLCPSALIWITSRPAAADQIPPDCVHQVTEIRGFKDPQKEEYFRKRISDEDLANRIIRHVKSSRSLYIMCHIPVFCWISATVLERLFVEDQSGEIPKTLTQMYTHFLIFQTSLKNEKYLKKQVTDPLKSLESDKEFVQKLGNLAFNNINKGNLIFYEEDLREFDIDVREASVYSGVCTEVFREEFGLYQGKVYCFIHLSVQEYLAALHAFLSSTDPNLLKKTVDQALESKNGHLDLYLRFLLGLSVENSQKVLKQLLIEAGESCNVKKNVQYIKEKIKGNHPPERIIYLFHCLNELNDNNLVKEVQNWLNTGCLSGKDISLSEWSALAFVLLMSEEELSVLDLRKCTLRDKGLQRMLPVIQVSRAALMKKCNLTERCCEALVLALNSETSHLKELDLSDNDLQDSGVKILSAGLGNQHCKLEILRLSGCCVTEEGCASLASALCSNPCSQLSELDLSYNHPGDSGVKQLSHLLQDPHCKLETLHVNNGGQRRIRPGLLKYWCQLTLDPNTANGDLYLSEGNRKVTWSEKKQTYPDHPDRFHYWSHVLCVESMSGRCYWEVEWTGSAAEIGVTYKGISRKGDREDCRLGKNNNSWALICYGGSYSVWHNNKHTDIPVLPPSPRVGVCVDCVSGTLSFYSVSSGGLTLLYRFTSTFTEPLYPVFRVYYSGSSVSLCDVE</sequence>
<keyword evidence="2" id="KW-0963">Cytoplasm</keyword>
<reference evidence="10" key="2">
    <citation type="submission" date="2025-08" db="UniProtKB">
        <authorList>
            <consortium name="Ensembl"/>
        </authorList>
    </citation>
    <scope>IDENTIFICATION</scope>
</reference>
<feature type="region of interest" description="Disordered" evidence="7">
    <location>
        <begin position="59"/>
        <end position="82"/>
    </location>
</feature>
<dbReference type="GO" id="GO:0005737">
    <property type="term" value="C:cytoplasm"/>
    <property type="evidence" value="ECO:0007669"/>
    <property type="project" value="UniProtKB-SubCell"/>
</dbReference>
<evidence type="ECO:0000256" key="2">
    <source>
        <dbReference type="ARBA" id="ARBA00022490"/>
    </source>
</evidence>
<feature type="region of interest" description="Disordered" evidence="7">
    <location>
        <begin position="1"/>
        <end position="47"/>
    </location>
</feature>
<protein>
    <submittedName>
        <fullName evidence="10">NACHT, LRR and PYD domains-containing protein 3-like</fullName>
    </submittedName>
</protein>
<dbReference type="Pfam" id="PF17776">
    <property type="entry name" value="NLRC4_HD2"/>
    <property type="match status" value="1"/>
</dbReference>
<dbReference type="Pfam" id="PF00622">
    <property type="entry name" value="SPRY"/>
    <property type="match status" value="1"/>
</dbReference>
<dbReference type="InterPro" id="IPR007111">
    <property type="entry name" value="NACHT_NTPase"/>
</dbReference>